<dbReference type="RefSeq" id="WP_092962142.1">
    <property type="nucleotide sequence ID" value="NZ_FOSQ01000011.1"/>
</dbReference>
<dbReference type="Proteomes" id="UP000199473">
    <property type="component" value="Unassembled WGS sequence"/>
</dbReference>
<name>A0A1I4DMU7_9PROT</name>
<dbReference type="SUPFAM" id="SSF103515">
    <property type="entry name" value="Autotransporter"/>
    <property type="match status" value="1"/>
</dbReference>
<dbReference type="InterPro" id="IPR013425">
    <property type="entry name" value="Autotrns_rpt"/>
</dbReference>
<dbReference type="InterPro" id="IPR036709">
    <property type="entry name" value="Autotransporte_beta_dom_sf"/>
</dbReference>
<feature type="chain" id="PRO_5011739305" evidence="2">
    <location>
        <begin position="27"/>
        <end position="1020"/>
    </location>
</feature>
<dbReference type="SMART" id="SM00869">
    <property type="entry name" value="Autotransporter"/>
    <property type="match status" value="1"/>
</dbReference>
<dbReference type="PROSITE" id="PS51208">
    <property type="entry name" value="AUTOTRANSPORTER"/>
    <property type="match status" value="1"/>
</dbReference>
<evidence type="ECO:0000259" key="3">
    <source>
        <dbReference type="PROSITE" id="PS51208"/>
    </source>
</evidence>
<dbReference type="InterPro" id="IPR011050">
    <property type="entry name" value="Pectin_lyase_fold/virulence"/>
</dbReference>
<sequence>MAGLRVGGGIAPLLGCLALVAAEAAAQDGTWNGFGSGDLGSGGNWIPDSVPTGTATFGATGTTSVFLDNSRAFGTLSFEAGAPAYAITLNGGFGNDVALTLDGAGIANASDFAPTILLSPADPSGAVRLLLQNGASLGNAAVSGGTGGPTVVQFSGTASGGSATINGVPIVLLGASILGNATVTNAASIDVNMTGPAGTASLGNASIGMAAGGVVSVGSNGSLGTATITLGGGGSALQVFDSATGNGARLNLVAGSALRMGSDSAPMAAFTLGTLSATGGTIETFGTGTLTILSVAGGALPVDITGSGNVTFAGSEARVLTGASTTSGSIAVQGGSLTVGNGGTTGSIAGNVALGAGTTLGFNRSDAVTYGGVVSGTGGLVKQGSGALTLTGAHSFTGATTIQAGSLLLSGAGSLAGSAVSVGAGTTFDISGANLPGTSVAGLSGAGTVRLGGNLLTIGGGGTLSGAITDGGAEDGTGGGLLLTGGAQLTLTGTSTYTGTTTVRSGTLVVNGSLASPVSVEAGGLLGGTGTVGSTAVAGTIAPGNSIGTLTVAGNLVLQPGSVTVMEVQGGAADRINVSGTAALAGTLRLVPIGTSFTFNTPFVLVNAAGGRTGAFDAVSTTGSFGAGVNPLIALTPNGVSLVLQPQSLTPTLAPDTPTNVVNVTNALDARSGSADPFFGVLNAPAGETRAAARQLTGEVGTAPAAITQQAASQFLAAMLDGSRLRRGERSSDQPYSVWVAATGGYGRTAGEGATGSATRQTRHAGSVAGTDMRLGAGTTFGFAFAGGQGEATLDGGQGRASGEVFQGGLFGSHWFGPLFLGFAGSHTRMEADTSRSMSYLNGAARAETVPQTWSTRIEAAYEMAKIGGFTPIPAFAYQGHWTRSEGYSETASGGATAAALTVQPTTQATTRTEIGLGGEYEVGRSDLLGRSLGLNLRLVGRLAWAHYLDREAGMLSNFAGERSTGFVTNGARPDRNAALVGAGLEVTLADRITLHSRMEGEFSGNVTSVGGTARLRYEF</sequence>
<keyword evidence="5" id="KW-1185">Reference proteome</keyword>
<feature type="signal peptide" evidence="2">
    <location>
        <begin position="1"/>
        <end position="26"/>
    </location>
</feature>
<evidence type="ECO:0000313" key="5">
    <source>
        <dbReference type="Proteomes" id="UP000199473"/>
    </source>
</evidence>
<gene>
    <name evidence="4" type="ORF">SAMN02745775_11150</name>
</gene>
<evidence type="ECO:0000313" key="4">
    <source>
        <dbReference type="EMBL" id="SFK93301.1"/>
    </source>
</evidence>
<dbReference type="EMBL" id="FOSQ01000011">
    <property type="protein sequence ID" value="SFK93301.1"/>
    <property type="molecule type" value="Genomic_DNA"/>
</dbReference>
<evidence type="ECO:0000256" key="2">
    <source>
        <dbReference type="SAM" id="SignalP"/>
    </source>
</evidence>
<dbReference type="NCBIfam" id="TIGR02601">
    <property type="entry name" value="autotrns_rpt"/>
    <property type="match status" value="2"/>
</dbReference>
<dbReference type="Pfam" id="PF03797">
    <property type="entry name" value="Autotransporter"/>
    <property type="match status" value="1"/>
</dbReference>
<proteinExistence type="predicted"/>
<accession>A0A1I4DMU7</accession>
<keyword evidence="1 2" id="KW-0732">Signal</keyword>
<dbReference type="InterPro" id="IPR005546">
    <property type="entry name" value="Autotransporte_beta"/>
</dbReference>
<dbReference type="AlphaFoldDB" id="A0A1I4DMU7"/>
<dbReference type="OrthoDB" id="9804931at2"/>
<dbReference type="Gene3D" id="2.40.128.130">
    <property type="entry name" value="Autotransporter beta-domain"/>
    <property type="match status" value="1"/>
</dbReference>
<dbReference type="STRING" id="1123062.SAMN02745775_11150"/>
<protein>
    <submittedName>
        <fullName evidence="4">Autotransporter-associated beta strand repeat-containing protein</fullName>
    </submittedName>
</protein>
<feature type="domain" description="Autotransporter" evidence="3">
    <location>
        <begin position="731"/>
        <end position="1020"/>
    </location>
</feature>
<dbReference type="Pfam" id="PF12951">
    <property type="entry name" value="PATR"/>
    <property type="match status" value="2"/>
</dbReference>
<reference evidence="4 5" key="1">
    <citation type="submission" date="2016-10" db="EMBL/GenBank/DDBJ databases">
        <authorList>
            <person name="de Groot N.N."/>
        </authorList>
    </citation>
    <scope>NUCLEOTIDE SEQUENCE [LARGE SCALE GENOMIC DNA]</scope>
    <source>
        <strain evidence="4 5">DSM 19981</strain>
    </source>
</reference>
<dbReference type="SUPFAM" id="SSF51126">
    <property type="entry name" value="Pectin lyase-like"/>
    <property type="match status" value="1"/>
</dbReference>
<organism evidence="4 5">
    <name type="scientific">Falsiroseomonas stagni DSM 19981</name>
    <dbReference type="NCBI Taxonomy" id="1123062"/>
    <lineage>
        <taxon>Bacteria</taxon>
        <taxon>Pseudomonadati</taxon>
        <taxon>Pseudomonadota</taxon>
        <taxon>Alphaproteobacteria</taxon>
        <taxon>Acetobacterales</taxon>
        <taxon>Roseomonadaceae</taxon>
        <taxon>Falsiroseomonas</taxon>
    </lineage>
</organism>
<evidence type="ECO:0000256" key="1">
    <source>
        <dbReference type="ARBA" id="ARBA00022729"/>
    </source>
</evidence>